<dbReference type="Pfam" id="PF14337">
    <property type="entry name" value="Abi_alpha"/>
    <property type="match status" value="1"/>
</dbReference>
<protein>
    <submittedName>
        <fullName evidence="1">Abi-alpha family protein</fullName>
    </submittedName>
</protein>
<comment type="caution">
    <text evidence="1">The sequence shown here is derived from an EMBL/GenBank/DDBJ whole genome shotgun (WGS) entry which is preliminary data.</text>
</comment>
<dbReference type="EMBL" id="JAQQKX010000006">
    <property type="protein sequence ID" value="MDC7683366.1"/>
    <property type="molecule type" value="Genomic_DNA"/>
</dbReference>
<organism evidence="1 2">
    <name type="scientific">Asticcacaulis aquaticus</name>
    <dbReference type="NCBI Taxonomy" id="2984212"/>
    <lineage>
        <taxon>Bacteria</taxon>
        <taxon>Pseudomonadati</taxon>
        <taxon>Pseudomonadota</taxon>
        <taxon>Alphaproteobacteria</taxon>
        <taxon>Caulobacterales</taxon>
        <taxon>Caulobacteraceae</taxon>
        <taxon>Asticcacaulis</taxon>
    </lineage>
</organism>
<dbReference type="InterPro" id="IPR025506">
    <property type="entry name" value="Abi_alpha"/>
</dbReference>
<reference evidence="1 2" key="1">
    <citation type="submission" date="2023-01" db="EMBL/GenBank/DDBJ databases">
        <title>Novel species of the genus Asticcacaulis isolated from rivers.</title>
        <authorList>
            <person name="Lu H."/>
        </authorList>
    </citation>
    <scope>NUCLEOTIDE SEQUENCE [LARGE SCALE GENOMIC DNA]</scope>
    <source>
        <strain evidence="1 2">BYS171W</strain>
    </source>
</reference>
<proteinExistence type="predicted"/>
<dbReference type="Proteomes" id="UP001214854">
    <property type="component" value="Unassembled WGS sequence"/>
</dbReference>
<sequence length="176" mass="19305">MGELIGEPLKDLAGLMGADWLKQVRADRIAEMSRDSQARLAARGVTQTVPVSLSVALPLLEGAADEGRTELKDVWARLLAAARDPNRSAKVSRYFINAIKKLEPLDALVLSQMTNNFDKSDLDNAIKLDSTAVDTSLANLYDIGLVYEINTAPPISHFRKPRPTPRGRELLKLLAD</sequence>
<evidence type="ECO:0000313" key="1">
    <source>
        <dbReference type="EMBL" id="MDC7683366.1"/>
    </source>
</evidence>
<keyword evidence="2" id="KW-1185">Reference proteome</keyword>
<dbReference type="RefSeq" id="WP_272747842.1">
    <property type="nucleotide sequence ID" value="NZ_JAQQKX010000006.1"/>
</dbReference>
<evidence type="ECO:0000313" key="2">
    <source>
        <dbReference type="Proteomes" id="UP001214854"/>
    </source>
</evidence>
<gene>
    <name evidence="1" type="ORF">PQU92_08775</name>
</gene>
<name>A0ABT5HTI0_9CAUL</name>
<accession>A0ABT5HTI0</accession>